<dbReference type="Proteomes" id="UP000599109">
    <property type="component" value="Unassembled WGS sequence"/>
</dbReference>
<name>A0A936YYG6_9BURK</name>
<gene>
    <name evidence="1" type="ORF">JJ685_07280</name>
</gene>
<evidence type="ECO:0000313" key="1">
    <source>
        <dbReference type="EMBL" id="MBL0390942.1"/>
    </source>
</evidence>
<evidence type="ECO:0000313" key="2">
    <source>
        <dbReference type="Proteomes" id="UP000599109"/>
    </source>
</evidence>
<dbReference type="RefSeq" id="WP_201673514.1">
    <property type="nucleotide sequence ID" value="NZ_JAEQNE010000001.1"/>
</dbReference>
<protein>
    <submittedName>
        <fullName evidence="1">Uncharacterized protein</fullName>
    </submittedName>
</protein>
<keyword evidence="2" id="KW-1185">Reference proteome</keyword>
<comment type="caution">
    <text evidence="1">The sequence shown here is derived from an EMBL/GenBank/DDBJ whole genome shotgun (WGS) entry which is preliminary data.</text>
</comment>
<dbReference type="EMBL" id="JAEQNE010000001">
    <property type="protein sequence ID" value="MBL0390942.1"/>
    <property type="molecule type" value="Genomic_DNA"/>
</dbReference>
<dbReference type="AlphaFoldDB" id="A0A936YYG6"/>
<accession>A0A936YYG6</accession>
<proteinExistence type="predicted"/>
<organism evidence="1 2">
    <name type="scientific">Ramlibacter monticola</name>
    <dbReference type="NCBI Taxonomy" id="1926872"/>
    <lineage>
        <taxon>Bacteria</taxon>
        <taxon>Pseudomonadati</taxon>
        <taxon>Pseudomonadota</taxon>
        <taxon>Betaproteobacteria</taxon>
        <taxon>Burkholderiales</taxon>
        <taxon>Comamonadaceae</taxon>
        <taxon>Ramlibacter</taxon>
    </lineage>
</organism>
<reference evidence="1 2" key="1">
    <citation type="journal article" date="2017" name="Int. J. Syst. Evol. Microbiol.">
        <title>Ramlibacter monticola sp. nov., isolated from forest soil.</title>
        <authorList>
            <person name="Chaudhary D.K."/>
            <person name="Kim J."/>
        </authorList>
    </citation>
    <scope>NUCLEOTIDE SEQUENCE [LARGE SCALE GENOMIC DNA]</scope>
    <source>
        <strain evidence="1 2">KACC 19175</strain>
    </source>
</reference>
<sequence>MPNPPPSTTLRLPIDPLTNLPSINTFDGLSDFLRTAIADEDSQLFSESMAALARQAEIVVSDLRKSRHRNRASPVLMDMLTVLRQHRAFVVELGPSWRGLYEYAAYLQALNNFRVLIGQWLLKVAPWDDDLPVTPADFELVAWRTMGEGMLLVDMYEQLLLRPDVPEPRSDFDRLRENQVARVLQWWQKLRR</sequence>